<comment type="similarity">
    <text evidence="1">Belongs to the beta/gamma-crystallin family.</text>
</comment>
<evidence type="ECO:0000259" key="4">
    <source>
        <dbReference type="SMART" id="SM00247"/>
    </source>
</evidence>
<dbReference type="SUPFAM" id="SSF49695">
    <property type="entry name" value="gamma-Crystallin-like"/>
    <property type="match status" value="1"/>
</dbReference>
<keyword evidence="2" id="KW-0677">Repeat</keyword>
<comment type="caution">
    <text evidence="5">The sequence shown here is derived from an EMBL/GenBank/DDBJ whole genome shotgun (WGS) entry which is preliminary data.</text>
</comment>
<keyword evidence="3" id="KW-0732">Signal</keyword>
<dbReference type="InterPro" id="IPR001064">
    <property type="entry name" value="Beta/gamma_crystallin"/>
</dbReference>
<dbReference type="InterPro" id="IPR011024">
    <property type="entry name" value="G_crystallin-like"/>
</dbReference>
<dbReference type="RefSeq" id="WP_272459887.1">
    <property type="nucleotide sequence ID" value="NZ_JAGTJJ010000080.1"/>
</dbReference>
<feature type="domain" description="Beta/gamma crystallin 'Greek key'" evidence="4">
    <location>
        <begin position="25"/>
        <end position="104"/>
    </location>
</feature>
<dbReference type="EMBL" id="JAGTJJ010000080">
    <property type="protein sequence ID" value="MDC3988702.1"/>
    <property type="molecule type" value="Genomic_DNA"/>
</dbReference>
<dbReference type="GO" id="GO:0016020">
    <property type="term" value="C:membrane"/>
    <property type="evidence" value="ECO:0007669"/>
    <property type="project" value="InterPro"/>
</dbReference>
<dbReference type="Proteomes" id="UP001151081">
    <property type="component" value="Unassembled WGS sequence"/>
</dbReference>
<name>A0A9X4B008_9BACT</name>
<dbReference type="GO" id="GO:0098609">
    <property type="term" value="P:cell-cell adhesion"/>
    <property type="evidence" value="ECO:0007669"/>
    <property type="project" value="InterPro"/>
</dbReference>
<feature type="signal peptide" evidence="3">
    <location>
        <begin position="1"/>
        <end position="22"/>
    </location>
</feature>
<keyword evidence="6" id="KW-1185">Reference proteome</keyword>
<evidence type="ECO:0000256" key="3">
    <source>
        <dbReference type="SAM" id="SignalP"/>
    </source>
</evidence>
<organism evidence="5 6">
    <name type="scientific">Polyangium jinanense</name>
    <dbReference type="NCBI Taxonomy" id="2829994"/>
    <lineage>
        <taxon>Bacteria</taxon>
        <taxon>Pseudomonadati</taxon>
        <taxon>Myxococcota</taxon>
        <taxon>Polyangia</taxon>
        <taxon>Polyangiales</taxon>
        <taxon>Polyangiaceae</taxon>
        <taxon>Polyangium</taxon>
    </lineage>
</organism>
<gene>
    <name evidence="5" type="ORF">KEG57_50015</name>
</gene>
<accession>A0A9X4B008</accession>
<dbReference type="Pfam" id="PF08964">
    <property type="entry name" value="Crystall_3"/>
    <property type="match status" value="1"/>
</dbReference>
<protein>
    <submittedName>
        <fullName evidence="5">Peptidase inhibitor family I36 protein</fullName>
    </submittedName>
</protein>
<dbReference type="SMART" id="SM00247">
    <property type="entry name" value="XTALbg"/>
    <property type="match status" value="1"/>
</dbReference>
<dbReference type="InterPro" id="IPR015059">
    <property type="entry name" value="Ca_cell_adhesion_N_dom"/>
</dbReference>
<sequence length="114" mass="12370">MKTVWMGLVACGALGLAAQAQAQTCAHMFRNVNFGGDGVVAQDGDLVANIGSRWNDRVSSVTVEEDCFLQVYENVNFGGETTVLVSDVPDLMDWKNRISSYECICNSPGPPPRR</sequence>
<reference evidence="5 6" key="1">
    <citation type="submission" date="2021-04" db="EMBL/GenBank/DDBJ databases">
        <title>Genome analysis of Polyangium sp.</title>
        <authorList>
            <person name="Li Y."/>
            <person name="Wang J."/>
        </authorList>
    </citation>
    <scope>NUCLEOTIDE SEQUENCE [LARGE SCALE GENOMIC DNA]</scope>
    <source>
        <strain evidence="5 6">SDU14</strain>
    </source>
</reference>
<evidence type="ECO:0000313" key="5">
    <source>
        <dbReference type="EMBL" id="MDC3988702.1"/>
    </source>
</evidence>
<feature type="chain" id="PRO_5040777149" evidence="3">
    <location>
        <begin position="23"/>
        <end position="114"/>
    </location>
</feature>
<evidence type="ECO:0000256" key="2">
    <source>
        <dbReference type="ARBA" id="ARBA00022737"/>
    </source>
</evidence>
<proteinExistence type="inferred from homology"/>
<evidence type="ECO:0000313" key="6">
    <source>
        <dbReference type="Proteomes" id="UP001151081"/>
    </source>
</evidence>
<evidence type="ECO:0000256" key="1">
    <source>
        <dbReference type="ARBA" id="ARBA00009646"/>
    </source>
</evidence>
<dbReference type="Gene3D" id="2.60.20.10">
    <property type="entry name" value="Crystallins"/>
    <property type="match status" value="1"/>
</dbReference>
<dbReference type="AlphaFoldDB" id="A0A9X4B008"/>